<comment type="similarity">
    <text evidence="2">Belongs to the TAF6 family.</text>
</comment>
<comment type="subcellular location">
    <subcellularLocation>
        <location evidence="1">Nucleus</location>
    </subcellularLocation>
</comment>
<dbReference type="Pfam" id="PF07571">
    <property type="entry name" value="TAF6_C"/>
    <property type="match status" value="1"/>
</dbReference>
<evidence type="ECO:0000256" key="7">
    <source>
        <dbReference type="ARBA" id="ARBA00080723"/>
    </source>
</evidence>
<feature type="compositionally biased region" description="Low complexity" evidence="8">
    <location>
        <begin position="470"/>
        <end position="490"/>
    </location>
</feature>
<keyword evidence="3" id="KW-0805">Transcription regulation</keyword>
<evidence type="ECO:0000256" key="6">
    <source>
        <dbReference type="ARBA" id="ARBA00040091"/>
    </source>
</evidence>
<keyword evidence="4" id="KW-0804">Transcription</keyword>
<evidence type="ECO:0000256" key="5">
    <source>
        <dbReference type="ARBA" id="ARBA00023242"/>
    </source>
</evidence>
<proteinExistence type="inferred from homology"/>
<evidence type="ECO:0000256" key="2">
    <source>
        <dbReference type="ARBA" id="ARBA00007688"/>
    </source>
</evidence>
<evidence type="ECO:0000256" key="8">
    <source>
        <dbReference type="SAM" id="MobiDB-lite"/>
    </source>
</evidence>
<dbReference type="AlphaFoldDB" id="C3ZEY7"/>
<dbReference type="InterPro" id="IPR037796">
    <property type="entry name" value="TAF6"/>
</dbReference>
<feature type="domain" description="TATA box binding protein associated factor (TAF) histone-like fold" evidence="9">
    <location>
        <begin position="7"/>
        <end position="73"/>
    </location>
</feature>
<dbReference type="GO" id="GO:0005669">
    <property type="term" value="C:transcription factor TFIID complex"/>
    <property type="evidence" value="ECO:0007669"/>
    <property type="project" value="InterPro"/>
</dbReference>
<dbReference type="CDD" id="cd22931">
    <property type="entry name" value="HFD_TAF6"/>
    <property type="match status" value="1"/>
</dbReference>
<feature type="compositionally biased region" description="Low complexity" evidence="8">
    <location>
        <begin position="516"/>
        <end position="539"/>
    </location>
</feature>
<gene>
    <name evidence="10" type="ORF">BRAFLDRAFT_83827</name>
</gene>
<dbReference type="InterPro" id="IPR011442">
    <property type="entry name" value="TAF6_C"/>
</dbReference>
<evidence type="ECO:0000256" key="1">
    <source>
        <dbReference type="ARBA" id="ARBA00004123"/>
    </source>
</evidence>
<dbReference type="InParanoid" id="C3ZEY7"/>
<dbReference type="PANTHER" id="PTHR10221">
    <property type="entry name" value="TRANSCRIPTION INITIATION FACTOR TFIID SUBUNIT 6"/>
    <property type="match status" value="1"/>
</dbReference>
<feature type="region of interest" description="Disordered" evidence="8">
    <location>
        <begin position="137"/>
        <end position="182"/>
    </location>
</feature>
<sequence length="653" mass="69612">MSDRVMPDVTAESIKVIAESVGIGQLPDEAAAALAEDATYRLKQITQEAVKFMHHGKRRKLSTADFDNALKLKNVEPLYGFHAEEHIPFRFASGGGRELHFYEEKEVELGDIINAPLPRIPLDVNLKAHWLAIEGVQPSIPENPPPVPKEDQHAADRPPGVTAKPPGKDGTKPAGKPGKAEVKGLPSEVAGVKLKPVLTHELSVEQQLYYREITEACVGSCESRRAVRVNVVQSNLALLIYLMRMVKALMDNTTLHLEKYLHEVIPAVATCILSKQLCQRPDVDNHWALRDFAARLMGNMCRNFSSNINNIQSRMTKTYTKILHDEQSHLATRYGALAGLAEMGHDVVKSLLIPKLKEEGEKVKTLMEGPVHNSVDKTAAEHIRALLLKHCAPVLAKIRPGPDNQEQYKTDFGYLGPLLCAHVVKARQQQQQQQLQATTTTAAAASVVQRPTLQIPQGRASAVLSAMAAPRTPTPQATTPSLLTISRPSTPAKPPSTPTTPTPGTPNPQTKYIIVSTTKASTSTTLPSTSTISSSGLASSSSSAASTIVKFVSAAQGSASGGSEPRVLAQLPSGQKYVVVSVPSSGQTTTTSQGKTQAVVVVKSEGQGSQGQGSIVGVTSAAGTLAQLATSSSQDGTKVSTVSQSGATSKPNS</sequence>
<dbReference type="GO" id="GO:0016251">
    <property type="term" value="F:RNA polymerase II general transcription initiation factor activity"/>
    <property type="evidence" value="ECO:0007669"/>
    <property type="project" value="InterPro"/>
</dbReference>
<dbReference type="Gene3D" id="1.25.40.770">
    <property type="entry name" value="TAF6, C-terminal HEAT repeat domain"/>
    <property type="match status" value="1"/>
</dbReference>
<dbReference type="PANTHER" id="PTHR10221:SF9">
    <property type="entry name" value="TRANSCRIPTION INITIATION FACTOR TFIID SUBUNIT 6"/>
    <property type="match status" value="1"/>
</dbReference>
<dbReference type="SMART" id="SM00803">
    <property type="entry name" value="TAF"/>
    <property type="match status" value="1"/>
</dbReference>
<protein>
    <recommendedName>
        <fullName evidence="6">Transcription initiation factor TFIID subunit 6</fullName>
    </recommendedName>
    <alternativeName>
        <fullName evidence="7">Transcription initiation factor TFIID 70 kDa subunit</fullName>
    </alternativeName>
</protein>
<dbReference type="Pfam" id="PF02969">
    <property type="entry name" value="TAF"/>
    <property type="match status" value="1"/>
</dbReference>
<evidence type="ECO:0000313" key="10">
    <source>
        <dbReference type="EMBL" id="EEN49293.1"/>
    </source>
</evidence>
<evidence type="ECO:0000256" key="3">
    <source>
        <dbReference type="ARBA" id="ARBA00023015"/>
    </source>
</evidence>
<evidence type="ECO:0000259" key="9">
    <source>
        <dbReference type="SMART" id="SM00803"/>
    </source>
</evidence>
<dbReference type="GO" id="GO:0046982">
    <property type="term" value="F:protein heterodimerization activity"/>
    <property type="evidence" value="ECO:0007669"/>
    <property type="project" value="InterPro"/>
</dbReference>
<reference evidence="10" key="1">
    <citation type="journal article" date="2008" name="Nature">
        <title>The amphioxus genome and the evolution of the chordate karyotype.</title>
        <authorList>
            <consortium name="US DOE Joint Genome Institute (JGI-PGF)"/>
            <person name="Putnam N.H."/>
            <person name="Butts T."/>
            <person name="Ferrier D.E.K."/>
            <person name="Furlong R.F."/>
            <person name="Hellsten U."/>
            <person name="Kawashima T."/>
            <person name="Robinson-Rechavi M."/>
            <person name="Shoguchi E."/>
            <person name="Terry A."/>
            <person name="Yu J.-K."/>
            <person name="Benito-Gutierrez E.L."/>
            <person name="Dubchak I."/>
            <person name="Garcia-Fernandez J."/>
            <person name="Gibson-Brown J.J."/>
            <person name="Grigoriev I.V."/>
            <person name="Horton A.C."/>
            <person name="de Jong P.J."/>
            <person name="Jurka J."/>
            <person name="Kapitonov V.V."/>
            <person name="Kohara Y."/>
            <person name="Kuroki Y."/>
            <person name="Lindquist E."/>
            <person name="Lucas S."/>
            <person name="Osoegawa K."/>
            <person name="Pennacchio L.A."/>
            <person name="Salamov A.A."/>
            <person name="Satou Y."/>
            <person name="Sauka-Spengler T."/>
            <person name="Schmutz J."/>
            <person name="Shin-I T."/>
            <person name="Toyoda A."/>
            <person name="Bronner-Fraser M."/>
            <person name="Fujiyama A."/>
            <person name="Holland L.Z."/>
            <person name="Holland P.W.H."/>
            <person name="Satoh N."/>
            <person name="Rokhsar D.S."/>
        </authorList>
    </citation>
    <scope>NUCLEOTIDE SEQUENCE [LARGE SCALE GENOMIC DNA]</scope>
    <source>
        <strain evidence="10">S238N-H82</strain>
        <tissue evidence="10">Testes</tissue>
    </source>
</reference>
<keyword evidence="5" id="KW-0539">Nucleus</keyword>
<dbReference type="SUPFAM" id="SSF47113">
    <property type="entry name" value="Histone-fold"/>
    <property type="match status" value="1"/>
</dbReference>
<feature type="region of interest" description="Disordered" evidence="8">
    <location>
        <begin position="629"/>
        <end position="653"/>
    </location>
</feature>
<dbReference type="FunFam" id="1.25.40.770:FF:000001">
    <property type="entry name" value="Transcription initiation factor TFIID subunit 6"/>
    <property type="match status" value="1"/>
</dbReference>
<name>C3ZEY7_BRAFL</name>
<dbReference type="EMBL" id="GG666612">
    <property type="protein sequence ID" value="EEN49293.1"/>
    <property type="molecule type" value="Genomic_DNA"/>
</dbReference>
<dbReference type="GO" id="GO:0046695">
    <property type="term" value="C:SLIK (SAGA-like) complex"/>
    <property type="evidence" value="ECO:0007669"/>
    <property type="project" value="InterPro"/>
</dbReference>
<dbReference type="FunFam" id="1.10.20.10:FF:000030">
    <property type="entry name" value="Transcription initiation factor TFIID subunit 6"/>
    <property type="match status" value="1"/>
</dbReference>
<dbReference type="GO" id="GO:0006367">
    <property type="term" value="P:transcription initiation at RNA polymerase II promoter"/>
    <property type="evidence" value="ECO:0007669"/>
    <property type="project" value="InterPro"/>
</dbReference>
<organism>
    <name type="scientific">Branchiostoma floridae</name>
    <name type="common">Florida lancelet</name>
    <name type="synonym">Amphioxus</name>
    <dbReference type="NCBI Taxonomy" id="7739"/>
    <lineage>
        <taxon>Eukaryota</taxon>
        <taxon>Metazoa</taxon>
        <taxon>Chordata</taxon>
        <taxon>Cephalochordata</taxon>
        <taxon>Leptocardii</taxon>
        <taxon>Amphioxiformes</taxon>
        <taxon>Branchiostomatidae</taxon>
        <taxon>Branchiostoma</taxon>
    </lineage>
</organism>
<dbReference type="CDD" id="cd08050">
    <property type="entry name" value="TAF6C"/>
    <property type="match status" value="1"/>
</dbReference>
<dbReference type="InterPro" id="IPR009072">
    <property type="entry name" value="Histone-fold"/>
</dbReference>
<evidence type="ECO:0000256" key="4">
    <source>
        <dbReference type="ARBA" id="ARBA00023163"/>
    </source>
</evidence>
<dbReference type="Gene3D" id="1.10.20.10">
    <property type="entry name" value="Histone, subunit A"/>
    <property type="match status" value="1"/>
</dbReference>
<dbReference type="InterPro" id="IPR046344">
    <property type="entry name" value="TAF6_C_sf"/>
</dbReference>
<feature type="region of interest" description="Disordered" evidence="8">
    <location>
        <begin position="470"/>
        <end position="539"/>
    </location>
</feature>
<dbReference type="InterPro" id="IPR004823">
    <property type="entry name" value="TAF_TATA-bd_Histone-like_dom"/>
</dbReference>
<dbReference type="STRING" id="7739.C3ZEY7"/>
<feature type="compositionally biased region" description="Pro residues" evidence="8">
    <location>
        <begin position="491"/>
        <end position="506"/>
    </location>
</feature>
<dbReference type="GO" id="GO:0000124">
    <property type="term" value="C:SAGA complex"/>
    <property type="evidence" value="ECO:0007669"/>
    <property type="project" value="InterPro"/>
</dbReference>
<accession>C3ZEY7</accession>
<dbReference type="eggNOG" id="KOG2549">
    <property type="taxonomic scope" value="Eukaryota"/>
</dbReference>